<reference evidence="1 2" key="1">
    <citation type="journal article" date="2021" name="PeerJ">
        <title>Analysis of 44 Vibrio anguillarum genomes reveals high genetic diversity.</title>
        <authorList>
            <person name="Hansen M.J."/>
            <person name="Dalsgaard I."/>
        </authorList>
    </citation>
    <scope>NUCLEOTIDE SEQUENCE [LARGE SCALE GENOMIC DNA]</scope>
    <source>
        <strain evidence="1 2">040915-1/1B</strain>
    </source>
</reference>
<organism evidence="1 2">
    <name type="scientific">Vibrio anguillarum</name>
    <name type="common">Listonella anguillarum</name>
    <dbReference type="NCBI Taxonomy" id="55601"/>
    <lineage>
        <taxon>Bacteria</taxon>
        <taxon>Pseudomonadati</taxon>
        <taxon>Pseudomonadota</taxon>
        <taxon>Gammaproteobacteria</taxon>
        <taxon>Vibrionales</taxon>
        <taxon>Vibrionaceae</taxon>
        <taxon>Vibrio</taxon>
    </lineage>
</organism>
<dbReference type="RefSeq" id="WP_115340108.1">
    <property type="nucleotide sequence ID" value="NZ_CP022469.1"/>
</dbReference>
<dbReference type="EMBL" id="RDPI01001692">
    <property type="protein sequence ID" value="MBF4377381.1"/>
    <property type="molecule type" value="Genomic_DNA"/>
</dbReference>
<gene>
    <name evidence="1" type="ORF">EAY46_30885</name>
</gene>
<comment type="caution">
    <text evidence="1">The sequence shown here is derived from an EMBL/GenBank/DDBJ whole genome shotgun (WGS) entry which is preliminary data.</text>
</comment>
<sequence>MDVKLVEEYILEVLKEKFECEFEVVSGHRHFEFRSADYDFSFPASIAGATSKQSIQKKVMSWLERDLSLIKPNSHVIYDANGVWQEGSVLAK</sequence>
<protein>
    <submittedName>
        <fullName evidence="1">Uncharacterized protein</fullName>
    </submittedName>
</protein>
<dbReference type="Proteomes" id="UP000726136">
    <property type="component" value="Unassembled WGS sequence"/>
</dbReference>
<evidence type="ECO:0000313" key="1">
    <source>
        <dbReference type="EMBL" id="MBF4377381.1"/>
    </source>
</evidence>
<keyword evidence="2" id="KW-1185">Reference proteome</keyword>
<accession>A0ABR9ZG07</accession>
<proteinExistence type="predicted"/>
<evidence type="ECO:0000313" key="2">
    <source>
        <dbReference type="Proteomes" id="UP000726136"/>
    </source>
</evidence>
<name>A0ABR9ZG07_VIBAN</name>